<reference evidence="2" key="1">
    <citation type="submission" date="2023-03" db="EMBL/GenBank/DDBJ databases">
        <title>Mating type loci evolution in Malassezia.</title>
        <authorList>
            <person name="Coelho M.A."/>
        </authorList>
    </citation>
    <scope>NUCLEOTIDE SEQUENCE</scope>
    <source>
        <strain evidence="2">CBS 11721</strain>
    </source>
</reference>
<proteinExistence type="inferred from homology"/>
<protein>
    <recommendedName>
        <fullName evidence="4">Trm112p-domain-containing protein</fullName>
    </recommendedName>
</protein>
<evidence type="ECO:0000313" key="2">
    <source>
        <dbReference type="EMBL" id="WFD36505.1"/>
    </source>
</evidence>
<dbReference type="GO" id="GO:0046982">
    <property type="term" value="F:protein heterodimerization activity"/>
    <property type="evidence" value="ECO:0007669"/>
    <property type="project" value="InterPro"/>
</dbReference>
<dbReference type="GO" id="GO:0070476">
    <property type="term" value="P:rRNA (guanine-N7)-methylation"/>
    <property type="evidence" value="ECO:0007669"/>
    <property type="project" value="TreeGrafter"/>
</dbReference>
<dbReference type="PANTHER" id="PTHR12773">
    <property type="entry name" value="UPF0315 PROTEIN-RELATED"/>
    <property type="match status" value="1"/>
</dbReference>
<evidence type="ECO:0000313" key="3">
    <source>
        <dbReference type="Proteomes" id="UP001219933"/>
    </source>
</evidence>
<keyword evidence="3" id="KW-1185">Reference proteome</keyword>
<dbReference type="CDD" id="cd21089">
    <property type="entry name" value="Trm112-like"/>
    <property type="match status" value="1"/>
</dbReference>
<comment type="similarity">
    <text evidence="1">Belongs to the TRM112 family.</text>
</comment>
<dbReference type="GO" id="GO:0030488">
    <property type="term" value="P:tRNA methylation"/>
    <property type="evidence" value="ECO:0007669"/>
    <property type="project" value="TreeGrafter"/>
</dbReference>
<dbReference type="Gene3D" id="2.20.25.10">
    <property type="match status" value="1"/>
</dbReference>
<evidence type="ECO:0008006" key="4">
    <source>
        <dbReference type="Google" id="ProtNLM"/>
    </source>
</evidence>
<gene>
    <name evidence="2" type="ORF">MCUN1_003386</name>
</gene>
<dbReference type="AlphaFoldDB" id="A0AAF0ETJ1"/>
<dbReference type="InterPro" id="IPR039127">
    <property type="entry name" value="Trm112"/>
</dbReference>
<dbReference type="EMBL" id="CP119881">
    <property type="protein sequence ID" value="WFD36505.1"/>
    <property type="molecule type" value="Genomic_DNA"/>
</dbReference>
<dbReference type="Proteomes" id="UP001219933">
    <property type="component" value="Chromosome 5"/>
</dbReference>
<dbReference type="SUPFAM" id="SSF158997">
    <property type="entry name" value="Trm112p-like"/>
    <property type="match status" value="1"/>
</dbReference>
<dbReference type="InterPro" id="IPR005651">
    <property type="entry name" value="Trm112-like"/>
</dbReference>
<accession>A0AAF0ETJ1</accession>
<dbReference type="Pfam" id="PF03966">
    <property type="entry name" value="Trm112p"/>
    <property type="match status" value="1"/>
</dbReference>
<sequence length="134" mass="14888">MRLLTHNLLACHAKNCGSSSNNFPLALRNVQLELIEAEYSPEFLQGFFPKLDWNALVTTARQLGDTSLPDTQPPVEAFGDAELRTLHHVLLEMHINEGEMVCPNCSHVYPIRGGIPNMVCATANELLAEHEIPK</sequence>
<dbReference type="PANTHER" id="PTHR12773:SF0">
    <property type="entry name" value="MULTIFUNCTIONAL METHYLTRANSFERASE SUBUNIT TRM112-LIKE PROTEIN"/>
    <property type="match status" value="1"/>
</dbReference>
<name>A0AAF0ETJ1_9BASI</name>
<evidence type="ECO:0000256" key="1">
    <source>
        <dbReference type="ARBA" id="ARBA00007980"/>
    </source>
</evidence>
<organism evidence="2 3">
    <name type="scientific">Malassezia cuniculi</name>
    <dbReference type="NCBI Taxonomy" id="948313"/>
    <lineage>
        <taxon>Eukaryota</taxon>
        <taxon>Fungi</taxon>
        <taxon>Dikarya</taxon>
        <taxon>Basidiomycota</taxon>
        <taxon>Ustilaginomycotina</taxon>
        <taxon>Malasseziomycetes</taxon>
        <taxon>Malasseziales</taxon>
        <taxon>Malasseziaceae</taxon>
        <taxon>Malassezia</taxon>
    </lineage>
</organism>